<dbReference type="AlphaFoldDB" id="W6QHH7"/>
<accession>W6QHH7</accession>
<dbReference type="EMBL" id="HG792015">
    <property type="protein sequence ID" value="CDM29072.1"/>
    <property type="molecule type" value="Genomic_DNA"/>
</dbReference>
<dbReference type="Proteomes" id="UP000030686">
    <property type="component" value="Unassembled WGS sequence"/>
</dbReference>
<proteinExistence type="predicted"/>
<organism evidence="1 2">
    <name type="scientific">Penicillium roqueforti (strain FM164)</name>
    <dbReference type="NCBI Taxonomy" id="1365484"/>
    <lineage>
        <taxon>Eukaryota</taxon>
        <taxon>Fungi</taxon>
        <taxon>Dikarya</taxon>
        <taxon>Ascomycota</taxon>
        <taxon>Pezizomycotina</taxon>
        <taxon>Eurotiomycetes</taxon>
        <taxon>Eurotiomycetidae</taxon>
        <taxon>Eurotiales</taxon>
        <taxon>Aspergillaceae</taxon>
        <taxon>Penicillium</taxon>
    </lineage>
</organism>
<sequence length="61" mass="6868">MLKSRCSLLPDCARRNAVMQQPTSTNPWVRQVSYAIHASWVEFKYLDLHSPASYTLAAISG</sequence>
<gene>
    <name evidence="1" type="ORF">PROQFM164_S01g002883</name>
</gene>
<keyword evidence="2" id="KW-1185">Reference proteome</keyword>
<protein>
    <submittedName>
        <fullName evidence="1">Genomic scaffold, ProqFM164S01</fullName>
    </submittedName>
</protein>
<evidence type="ECO:0000313" key="1">
    <source>
        <dbReference type="EMBL" id="CDM29072.1"/>
    </source>
</evidence>
<name>W6QHH7_PENRF</name>
<reference evidence="1" key="1">
    <citation type="journal article" date="2014" name="Nat. Commun.">
        <title>Multiple recent horizontal transfers of a large genomic region in cheese making fungi.</title>
        <authorList>
            <person name="Cheeseman K."/>
            <person name="Ropars J."/>
            <person name="Renault P."/>
            <person name="Dupont J."/>
            <person name="Gouzy J."/>
            <person name="Branca A."/>
            <person name="Abraham A.L."/>
            <person name="Ceppi M."/>
            <person name="Conseiller E."/>
            <person name="Debuchy R."/>
            <person name="Malagnac F."/>
            <person name="Goarin A."/>
            <person name="Silar P."/>
            <person name="Lacoste S."/>
            <person name="Sallet E."/>
            <person name="Bensimon A."/>
            <person name="Giraud T."/>
            <person name="Brygoo Y."/>
        </authorList>
    </citation>
    <scope>NUCLEOTIDE SEQUENCE [LARGE SCALE GENOMIC DNA]</scope>
    <source>
        <strain evidence="1">FM164</strain>
    </source>
</reference>
<evidence type="ECO:0000313" key="2">
    <source>
        <dbReference type="Proteomes" id="UP000030686"/>
    </source>
</evidence>